<evidence type="ECO:0000259" key="1">
    <source>
        <dbReference type="PROSITE" id="PS50879"/>
    </source>
</evidence>
<dbReference type="InterPro" id="IPR036397">
    <property type="entry name" value="RNaseH_sf"/>
</dbReference>
<dbReference type="Pfam" id="PF13456">
    <property type="entry name" value="RVT_3"/>
    <property type="match status" value="1"/>
</dbReference>
<sequence>MQKEVERLLQAGAIRELHYSTWLSNTVVMKKKNGKWRVCVDFTNLNQACPKDSFPLPKIDQLVDATTRHNRMSFLDAFQGYHQIALSTEDREKTAFITPLGIYCYKVMPFSLKNAGATYQRMVTKMFKDQIGRTMEIYIDDMVVKSKLSQNHLEDLMETFRTLRLHKLRLNASKCVFRVSFGKFLGFMVSHRGTTFKWDDSCVAAFEDLKRYLSSPLLLSNPAPVEPLILYLAVFEWAVSAILIRIKDTVQCPIIRCKPCFKSSTSLAWISKWGAKIGALDVKYLPKTAIKGQVLADFVAEFTPALEHKELNAIAFQEDSPENSEWWKIHTDGASNAKGSGTGVVIITPDETVIEQSIQLDFKASNNKAEYEAVLARLNSAKTLGAKNLIIHCDSLLIASQINGENMARDECMAAYLLKVQQNMTNFNTIRVEQIGRNLNNHVDALATLASVLSADSKWFIPIKTLAAPSIALPTCHIYTITVGPCWMDPYVLYLKEGILPE</sequence>
<dbReference type="GO" id="GO:0004523">
    <property type="term" value="F:RNA-DNA hybrid ribonuclease activity"/>
    <property type="evidence" value="ECO:0007669"/>
    <property type="project" value="InterPro"/>
</dbReference>
<feature type="domain" description="RNase H type-1" evidence="1">
    <location>
        <begin position="323"/>
        <end position="452"/>
    </location>
</feature>
<reference evidence="2" key="1">
    <citation type="submission" date="2018-02" db="EMBL/GenBank/DDBJ databases">
        <authorList>
            <person name="Cohen D.B."/>
            <person name="Kent A.D."/>
        </authorList>
    </citation>
    <scope>NUCLEOTIDE SEQUENCE</scope>
</reference>
<dbReference type="InterPro" id="IPR002156">
    <property type="entry name" value="RNaseH_domain"/>
</dbReference>
<protein>
    <recommendedName>
        <fullName evidence="1">RNase H type-1 domain-containing protein</fullName>
    </recommendedName>
</protein>
<dbReference type="InterPro" id="IPR012337">
    <property type="entry name" value="RNaseH-like_sf"/>
</dbReference>
<dbReference type="AlphaFoldDB" id="A0A2N9FS07"/>
<dbReference type="InterPro" id="IPR000477">
    <property type="entry name" value="RT_dom"/>
</dbReference>
<evidence type="ECO:0000313" key="2">
    <source>
        <dbReference type="EMBL" id="SPC89729.1"/>
    </source>
</evidence>
<dbReference type="CDD" id="cd01647">
    <property type="entry name" value="RT_LTR"/>
    <property type="match status" value="1"/>
</dbReference>
<dbReference type="EMBL" id="OIVN01001090">
    <property type="protein sequence ID" value="SPC89729.1"/>
    <property type="molecule type" value="Genomic_DNA"/>
</dbReference>
<dbReference type="SUPFAM" id="SSF56672">
    <property type="entry name" value="DNA/RNA polymerases"/>
    <property type="match status" value="1"/>
</dbReference>
<dbReference type="PROSITE" id="PS50879">
    <property type="entry name" value="RNASE_H_1"/>
    <property type="match status" value="1"/>
</dbReference>
<proteinExistence type="predicted"/>
<dbReference type="InterPro" id="IPR043128">
    <property type="entry name" value="Rev_trsase/Diguanyl_cyclase"/>
</dbReference>
<dbReference type="InterPro" id="IPR053134">
    <property type="entry name" value="RNA-dir_DNA_polymerase"/>
</dbReference>
<dbReference type="GO" id="GO:0003676">
    <property type="term" value="F:nucleic acid binding"/>
    <property type="evidence" value="ECO:0007669"/>
    <property type="project" value="InterPro"/>
</dbReference>
<gene>
    <name evidence="2" type="ORF">FSB_LOCUS17611</name>
</gene>
<dbReference type="Gene3D" id="3.30.70.270">
    <property type="match status" value="1"/>
</dbReference>
<dbReference type="Gene3D" id="3.10.10.10">
    <property type="entry name" value="HIV Type 1 Reverse Transcriptase, subunit A, domain 1"/>
    <property type="match status" value="1"/>
</dbReference>
<dbReference type="CDD" id="cd09279">
    <property type="entry name" value="RNase_HI_like"/>
    <property type="match status" value="1"/>
</dbReference>
<dbReference type="SUPFAM" id="SSF53098">
    <property type="entry name" value="Ribonuclease H-like"/>
    <property type="match status" value="1"/>
</dbReference>
<dbReference type="InterPro" id="IPR043502">
    <property type="entry name" value="DNA/RNA_pol_sf"/>
</dbReference>
<dbReference type="Gene3D" id="3.30.420.10">
    <property type="entry name" value="Ribonuclease H-like superfamily/Ribonuclease H"/>
    <property type="match status" value="1"/>
</dbReference>
<dbReference type="PANTHER" id="PTHR24559:SF431">
    <property type="entry name" value="RNA-DIRECTED DNA POLYMERASE HOMOLOG"/>
    <property type="match status" value="1"/>
</dbReference>
<organism evidence="2">
    <name type="scientific">Fagus sylvatica</name>
    <name type="common">Beechnut</name>
    <dbReference type="NCBI Taxonomy" id="28930"/>
    <lineage>
        <taxon>Eukaryota</taxon>
        <taxon>Viridiplantae</taxon>
        <taxon>Streptophyta</taxon>
        <taxon>Embryophyta</taxon>
        <taxon>Tracheophyta</taxon>
        <taxon>Spermatophyta</taxon>
        <taxon>Magnoliopsida</taxon>
        <taxon>eudicotyledons</taxon>
        <taxon>Gunneridae</taxon>
        <taxon>Pentapetalae</taxon>
        <taxon>rosids</taxon>
        <taxon>fabids</taxon>
        <taxon>Fagales</taxon>
        <taxon>Fagaceae</taxon>
        <taxon>Fagus</taxon>
    </lineage>
</organism>
<name>A0A2N9FS07_FAGSY</name>
<dbReference type="PANTHER" id="PTHR24559">
    <property type="entry name" value="TRANSPOSON TY3-I GAG-POL POLYPROTEIN"/>
    <property type="match status" value="1"/>
</dbReference>
<dbReference type="Pfam" id="PF00078">
    <property type="entry name" value="RVT_1"/>
    <property type="match status" value="1"/>
</dbReference>
<accession>A0A2N9FS07</accession>